<proteinExistence type="predicted"/>
<keyword evidence="1" id="KW-0238">DNA-binding</keyword>
<dbReference type="InterPro" id="IPR038056">
    <property type="entry name" value="YjbR-like_sf"/>
</dbReference>
<organism evidence="1 2">
    <name type="scientific">Georgenia halophila</name>
    <dbReference type="NCBI Taxonomy" id="620889"/>
    <lineage>
        <taxon>Bacteria</taxon>
        <taxon>Bacillati</taxon>
        <taxon>Actinomycetota</taxon>
        <taxon>Actinomycetes</taxon>
        <taxon>Micrococcales</taxon>
        <taxon>Bogoriellaceae</taxon>
        <taxon>Georgenia</taxon>
    </lineage>
</organism>
<dbReference type="EMBL" id="BAABGN010000007">
    <property type="protein sequence ID" value="GAA4422635.1"/>
    <property type="molecule type" value="Genomic_DNA"/>
</dbReference>
<dbReference type="GO" id="GO:0003677">
    <property type="term" value="F:DNA binding"/>
    <property type="evidence" value="ECO:0007669"/>
    <property type="project" value="UniProtKB-KW"/>
</dbReference>
<reference evidence="2" key="1">
    <citation type="journal article" date="2019" name="Int. J. Syst. Evol. Microbiol.">
        <title>The Global Catalogue of Microorganisms (GCM) 10K type strain sequencing project: providing services to taxonomists for standard genome sequencing and annotation.</title>
        <authorList>
            <consortium name="The Broad Institute Genomics Platform"/>
            <consortium name="The Broad Institute Genome Sequencing Center for Infectious Disease"/>
            <person name="Wu L."/>
            <person name="Ma J."/>
        </authorList>
    </citation>
    <scope>NUCLEOTIDE SEQUENCE [LARGE SCALE GENOMIC DNA]</scope>
    <source>
        <strain evidence="2">JCM 17810</strain>
    </source>
</reference>
<evidence type="ECO:0000313" key="2">
    <source>
        <dbReference type="Proteomes" id="UP001500622"/>
    </source>
</evidence>
<evidence type="ECO:0000313" key="1">
    <source>
        <dbReference type="EMBL" id="GAA4422635.1"/>
    </source>
</evidence>
<dbReference type="Gene3D" id="3.90.1150.30">
    <property type="match status" value="1"/>
</dbReference>
<dbReference type="Proteomes" id="UP001500622">
    <property type="component" value="Unassembled WGS sequence"/>
</dbReference>
<dbReference type="SUPFAM" id="SSF142906">
    <property type="entry name" value="YjbR-like"/>
    <property type="match status" value="1"/>
</dbReference>
<gene>
    <name evidence="1" type="ORF">GCM10023169_17320</name>
</gene>
<protein>
    <submittedName>
        <fullName evidence="1">MmcQ/YjbR family DNA-binding protein</fullName>
    </submittedName>
</protein>
<keyword evidence="2" id="KW-1185">Reference proteome</keyword>
<name>A0ABP8L4H6_9MICO</name>
<sequence>MFDDDDPYLVRLRRVALEFPDAEEQVGHGRPQFRAGASGKVFAVYGSGTKGPAATRVMYPHGLVLLPDEDDRLALAADPRVFVPAYYVPSGWIGIDLADGGTAPEDVDWQEIAELLDASYRQVAGRSRVARLDADGGPAARGLSPA</sequence>
<accession>A0ABP8L4H6</accession>
<dbReference type="Pfam" id="PF04237">
    <property type="entry name" value="YjbR"/>
    <property type="match status" value="1"/>
</dbReference>
<comment type="caution">
    <text evidence="1">The sequence shown here is derived from an EMBL/GenBank/DDBJ whole genome shotgun (WGS) entry which is preliminary data.</text>
</comment>
<dbReference type="InterPro" id="IPR058532">
    <property type="entry name" value="YjbR/MT2646/Rv2570-like"/>
</dbReference>